<dbReference type="InterPro" id="IPR001387">
    <property type="entry name" value="Cro/C1-type_HTH"/>
</dbReference>
<dbReference type="RefSeq" id="WP_255968392.1">
    <property type="nucleotide sequence ID" value="NZ_JANFQF010000008.1"/>
</dbReference>
<dbReference type="Gene3D" id="1.10.260.40">
    <property type="entry name" value="lambda repressor-like DNA-binding domains"/>
    <property type="match status" value="1"/>
</dbReference>
<evidence type="ECO:0000259" key="1">
    <source>
        <dbReference type="PROSITE" id="PS50943"/>
    </source>
</evidence>
<feature type="domain" description="HTH cro/C1-type" evidence="1">
    <location>
        <begin position="14"/>
        <end position="68"/>
    </location>
</feature>
<name>A0ABT1QC87_9NOCA</name>
<dbReference type="EMBL" id="JANFQF010000008">
    <property type="protein sequence ID" value="MCQ4119851.1"/>
    <property type="molecule type" value="Genomic_DNA"/>
</dbReference>
<gene>
    <name evidence="2" type="ORF">NOF53_11830</name>
</gene>
<keyword evidence="3" id="KW-1185">Reference proteome</keyword>
<evidence type="ECO:0000313" key="3">
    <source>
        <dbReference type="Proteomes" id="UP001524501"/>
    </source>
</evidence>
<protein>
    <submittedName>
        <fullName evidence="2">Helix-turn-helix domain-containing protein</fullName>
    </submittedName>
</protein>
<dbReference type="PROSITE" id="PS50943">
    <property type="entry name" value="HTH_CROC1"/>
    <property type="match status" value="1"/>
</dbReference>
<dbReference type="Pfam" id="PF13443">
    <property type="entry name" value="HTH_26"/>
    <property type="match status" value="1"/>
</dbReference>
<sequence length="76" mass="8610">MEHLQLTRAVTEVVRRELEAADMSLREVSRRTGIALSTLASRMRGKTRFNLDELDLIAGLLSLRPSDLVRTGEEEE</sequence>
<accession>A0ABT1QC87</accession>
<comment type="caution">
    <text evidence="2">The sequence shown here is derived from an EMBL/GenBank/DDBJ whole genome shotgun (WGS) entry which is preliminary data.</text>
</comment>
<dbReference type="SMART" id="SM00530">
    <property type="entry name" value="HTH_XRE"/>
    <property type="match status" value="1"/>
</dbReference>
<evidence type="ECO:0000313" key="2">
    <source>
        <dbReference type="EMBL" id="MCQ4119851.1"/>
    </source>
</evidence>
<dbReference type="InterPro" id="IPR010982">
    <property type="entry name" value="Lambda_DNA-bd_dom_sf"/>
</dbReference>
<reference evidence="2 3" key="1">
    <citation type="submission" date="2022-07" db="EMBL/GenBank/DDBJ databases">
        <title>Degradation activity of malathion, p-nitrophenol and potential low-temperature adaptation strategy of Rhodococcus sp. FXJ9.536.</title>
        <authorList>
            <person name="Huang J."/>
            <person name="Huang Y."/>
        </authorList>
    </citation>
    <scope>NUCLEOTIDE SEQUENCE [LARGE SCALE GENOMIC DNA]</scope>
    <source>
        <strain evidence="2 3">FXJ9.536</strain>
    </source>
</reference>
<dbReference type="CDD" id="cd00093">
    <property type="entry name" value="HTH_XRE"/>
    <property type="match status" value="1"/>
</dbReference>
<organism evidence="2 3">
    <name type="scientific">Rhodococcus tibetensis</name>
    <dbReference type="NCBI Taxonomy" id="2965064"/>
    <lineage>
        <taxon>Bacteria</taxon>
        <taxon>Bacillati</taxon>
        <taxon>Actinomycetota</taxon>
        <taxon>Actinomycetes</taxon>
        <taxon>Mycobacteriales</taxon>
        <taxon>Nocardiaceae</taxon>
        <taxon>Rhodococcus</taxon>
    </lineage>
</organism>
<proteinExistence type="predicted"/>
<dbReference type="SUPFAM" id="SSF47413">
    <property type="entry name" value="lambda repressor-like DNA-binding domains"/>
    <property type="match status" value="1"/>
</dbReference>
<dbReference type="Proteomes" id="UP001524501">
    <property type="component" value="Unassembled WGS sequence"/>
</dbReference>